<feature type="compositionally biased region" description="Basic and acidic residues" evidence="1">
    <location>
        <begin position="286"/>
        <end position="297"/>
    </location>
</feature>
<dbReference type="EMBL" id="OOIQ01000026">
    <property type="protein sequence ID" value="SPO49314.1"/>
    <property type="molecule type" value="Genomic_DNA"/>
</dbReference>
<accession>A0A5C3FY94</accession>
<comment type="caution">
    <text evidence="2">The sequence shown here is derived from an EMBL/GenBank/DDBJ whole genome shotgun (WGS) entry which is preliminary data.</text>
</comment>
<sequence length="320" mass="34463">MRESDGPRDPDTPSLTTLTVSPEQVAAVPGMSDLIESIRQYVTPDRPENGAGNVAIVFSAIFTALRTGGVTMERNRLALSHFQFGFRGEGYEIPLSLSLLHAASQTQPLDASGASPGSVDRRSPRKRKHAKAAAQEACTRHTLLLKKLFERVEAASGDSRTLARHLSGQGRSIFRVSPVAGHDHGFCSGRTARRAAGSRVRVQEGDEKSLRSLRAARGFLRRTCRSCLPGHTTVGRNEGVSPKVFRDFGGRYDSLDKAGRAESACSRQALGAGKEDSSACALLRRASPDQRSSDDASGRQNHVPIVLYPPARSSSSSTRK</sequence>
<organism evidence="2 3">
    <name type="scientific">Pseudozyma antarctica</name>
    <name type="common">Yeast</name>
    <name type="synonym">Candida antarctica</name>
    <dbReference type="NCBI Taxonomy" id="84753"/>
    <lineage>
        <taxon>Eukaryota</taxon>
        <taxon>Fungi</taxon>
        <taxon>Dikarya</taxon>
        <taxon>Basidiomycota</taxon>
        <taxon>Ustilaginomycotina</taxon>
        <taxon>Ustilaginomycetes</taxon>
        <taxon>Ustilaginales</taxon>
        <taxon>Ustilaginaceae</taxon>
        <taxon>Moesziomyces</taxon>
    </lineage>
</organism>
<keyword evidence="3" id="KW-1185">Reference proteome</keyword>
<evidence type="ECO:0000313" key="2">
    <source>
        <dbReference type="EMBL" id="SPO49314.1"/>
    </source>
</evidence>
<name>A0A5C3FY94_PSEA2</name>
<feature type="region of interest" description="Disordered" evidence="1">
    <location>
        <begin position="108"/>
        <end position="133"/>
    </location>
</feature>
<gene>
    <name evidence="2" type="ORF">PSANT_07006</name>
</gene>
<dbReference type="AlphaFoldDB" id="A0A5C3FY94"/>
<evidence type="ECO:0000256" key="1">
    <source>
        <dbReference type="SAM" id="MobiDB-lite"/>
    </source>
</evidence>
<dbReference type="Proteomes" id="UP000325008">
    <property type="component" value="Unassembled WGS sequence"/>
</dbReference>
<protein>
    <submittedName>
        <fullName evidence="2">Uncharacterized protein</fullName>
    </submittedName>
</protein>
<reference evidence="2" key="1">
    <citation type="submission" date="2018-03" db="EMBL/GenBank/DDBJ databases">
        <authorList>
            <person name="Guldener U."/>
        </authorList>
    </citation>
    <scope>NUCLEOTIDE SEQUENCE [LARGE SCALE GENOMIC DNA]</scope>
    <source>
        <strain evidence="2">ATCC34888</strain>
    </source>
</reference>
<evidence type="ECO:0000313" key="3">
    <source>
        <dbReference type="Proteomes" id="UP000325008"/>
    </source>
</evidence>
<proteinExistence type="predicted"/>
<dbReference type="OrthoDB" id="10352863at2759"/>
<feature type="region of interest" description="Disordered" evidence="1">
    <location>
        <begin position="274"/>
        <end position="320"/>
    </location>
</feature>